<organism evidence="3 4">
    <name type="scientific">Absidia repens</name>
    <dbReference type="NCBI Taxonomy" id="90262"/>
    <lineage>
        <taxon>Eukaryota</taxon>
        <taxon>Fungi</taxon>
        <taxon>Fungi incertae sedis</taxon>
        <taxon>Mucoromycota</taxon>
        <taxon>Mucoromycotina</taxon>
        <taxon>Mucoromycetes</taxon>
        <taxon>Mucorales</taxon>
        <taxon>Cunninghamellaceae</taxon>
        <taxon>Absidia</taxon>
    </lineage>
</organism>
<keyword evidence="4" id="KW-1185">Reference proteome</keyword>
<dbReference type="EMBL" id="MCGE01000002">
    <property type="protein sequence ID" value="ORZ24064.1"/>
    <property type="molecule type" value="Genomic_DNA"/>
</dbReference>
<feature type="compositionally biased region" description="Acidic residues" evidence="1">
    <location>
        <begin position="182"/>
        <end position="197"/>
    </location>
</feature>
<dbReference type="AlphaFoldDB" id="A0A1X2IXM4"/>
<gene>
    <name evidence="3" type="ORF">BCR42DRAFT_446042</name>
</gene>
<protein>
    <recommendedName>
        <fullName evidence="2">PH domain-containing protein</fullName>
    </recommendedName>
</protein>
<evidence type="ECO:0000313" key="3">
    <source>
        <dbReference type="EMBL" id="ORZ24064.1"/>
    </source>
</evidence>
<name>A0A1X2IXM4_9FUNG</name>
<comment type="caution">
    <text evidence="3">The sequence shown here is derived from an EMBL/GenBank/DDBJ whole genome shotgun (WGS) entry which is preliminary data.</text>
</comment>
<dbReference type="InterPro" id="IPR001849">
    <property type="entry name" value="PH_domain"/>
</dbReference>
<evidence type="ECO:0000313" key="4">
    <source>
        <dbReference type="Proteomes" id="UP000193560"/>
    </source>
</evidence>
<dbReference type="Proteomes" id="UP000193560">
    <property type="component" value="Unassembled WGS sequence"/>
</dbReference>
<feature type="compositionally biased region" description="Low complexity" evidence="1">
    <location>
        <begin position="226"/>
        <end position="239"/>
    </location>
</feature>
<dbReference type="STRING" id="90262.A0A1X2IXM4"/>
<feature type="region of interest" description="Disordered" evidence="1">
    <location>
        <begin position="181"/>
        <end position="239"/>
    </location>
</feature>
<evidence type="ECO:0000259" key="2">
    <source>
        <dbReference type="PROSITE" id="PS50003"/>
    </source>
</evidence>
<accession>A0A1X2IXM4</accession>
<dbReference type="PANTHER" id="PTHR14336">
    <property type="entry name" value="TANDEM PH DOMAIN CONTAINING PROTEIN"/>
    <property type="match status" value="1"/>
</dbReference>
<sequence length="294" mass="33540">MHRYIQSFSSPTIKGWLMKKARTGLRKTWIRRYFVLESQQLRCYKSNQDDAPPISSFDLREYQLQTRSSSKPFTFQLIHQNSKSSSTAPMSPSLPSLDLYLQAGNEKEWGNWVDTLERHVGDQQHLMMNASSESHDYYFDHYDNDRVDVLDKWLERYDLIVPRADRCTSSLLSLAPSSNYDVDVDEDEVDDNDDSDLQDMSRQQHQQLTNPPRSPVTEKLPQAINPSASTSSTSSDPKSSSSRFWVFSGQSDQKLLLPLILPPPPLLLPLLVVVSIDIIGLSCGKRAKKKFVAP</sequence>
<dbReference type="CDD" id="cd00821">
    <property type="entry name" value="PH"/>
    <property type="match status" value="1"/>
</dbReference>
<dbReference type="SMART" id="SM00233">
    <property type="entry name" value="PH"/>
    <property type="match status" value="1"/>
</dbReference>
<evidence type="ECO:0000256" key="1">
    <source>
        <dbReference type="SAM" id="MobiDB-lite"/>
    </source>
</evidence>
<dbReference type="OrthoDB" id="73680at2759"/>
<dbReference type="InterPro" id="IPR051707">
    <property type="entry name" value="PI-Interact_SigTrans_Reg"/>
</dbReference>
<reference evidence="3 4" key="1">
    <citation type="submission" date="2016-07" db="EMBL/GenBank/DDBJ databases">
        <title>Pervasive Adenine N6-methylation of Active Genes in Fungi.</title>
        <authorList>
            <consortium name="DOE Joint Genome Institute"/>
            <person name="Mondo S.J."/>
            <person name="Dannebaum R.O."/>
            <person name="Kuo R.C."/>
            <person name="Labutti K."/>
            <person name="Haridas S."/>
            <person name="Kuo A."/>
            <person name="Salamov A."/>
            <person name="Ahrendt S.R."/>
            <person name="Lipzen A."/>
            <person name="Sullivan W."/>
            <person name="Andreopoulos W.B."/>
            <person name="Clum A."/>
            <person name="Lindquist E."/>
            <person name="Daum C."/>
            <person name="Ramamoorthy G.K."/>
            <person name="Gryganskyi A."/>
            <person name="Culley D."/>
            <person name="Magnuson J.K."/>
            <person name="James T.Y."/>
            <person name="O'Malley M.A."/>
            <person name="Stajich J.E."/>
            <person name="Spatafora J.W."/>
            <person name="Visel A."/>
            <person name="Grigoriev I.V."/>
        </authorList>
    </citation>
    <scope>NUCLEOTIDE SEQUENCE [LARGE SCALE GENOMIC DNA]</scope>
    <source>
        <strain evidence="3 4">NRRL 1336</strain>
    </source>
</reference>
<dbReference type="SUPFAM" id="SSF50729">
    <property type="entry name" value="PH domain-like"/>
    <property type="match status" value="1"/>
</dbReference>
<dbReference type="Pfam" id="PF00169">
    <property type="entry name" value="PH"/>
    <property type="match status" value="1"/>
</dbReference>
<feature type="compositionally biased region" description="Polar residues" evidence="1">
    <location>
        <begin position="198"/>
        <end position="211"/>
    </location>
</feature>
<dbReference type="InterPro" id="IPR011993">
    <property type="entry name" value="PH-like_dom_sf"/>
</dbReference>
<feature type="domain" description="PH" evidence="2">
    <location>
        <begin position="10"/>
        <end position="121"/>
    </location>
</feature>
<proteinExistence type="predicted"/>
<dbReference type="Gene3D" id="2.30.29.30">
    <property type="entry name" value="Pleckstrin-homology domain (PH domain)/Phosphotyrosine-binding domain (PTB)"/>
    <property type="match status" value="1"/>
</dbReference>
<dbReference type="PROSITE" id="PS50003">
    <property type="entry name" value="PH_DOMAIN"/>
    <property type="match status" value="1"/>
</dbReference>